<dbReference type="Gene3D" id="2.60.40.640">
    <property type="match status" value="1"/>
</dbReference>
<reference evidence="1" key="1">
    <citation type="submission" date="2020-12" db="EMBL/GenBank/DDBJ databases">
        <title>Metabolic potential, ecology and presence of endohyphal bacteria is reflected in genomic diversity of Mucoromycotina.</title>
        <authorList>
            <person name="Muszewska A."/>
            <person name="Okrasinska A."/>
            <person name="Steczkiewicz K."/>
            <person name="Drgas O."/>
            <person name="Orlowska M."/>
            <person name="Perlinska-Lenart U."/>
            <person name="Aleksandrzak-Piekarczyk T."/>
            <person name="Szatraj K."/>
            <person name="Zielenkiewicz U."/>
            <person name="Pilsyk S."/>
            <person name="Malc E."/>
            <person name="Mieczkowski P."/>
            <person name="Kruszewska J.S."/>
            <person name="Biernat P."/>
            <person name="Pawlowska J."/>
        </authorList>
    </citation>
    <scope>NUCLEOTIDE SEQUENCE</scope>
    <source>
        <strain evidence="1">WA0000051536</strain>
    </source>
</reference>
<evidence type="ECO:0000313" key="1">
    <source>
        <dbReference type="EMBL" id="KAG2187996.1"/>
    </source>
</evidence>
<protein>
    <recommendedName>
        <fullName evidence="3">Arrestin-like N-terminal domain-containing protein</fullName>
    </recommendedName>
</protein>
<dbReference type="OrthoDB" id="2321403at2759"/>
<sequence length="299" mass="33516">MTSLHIFLDRKSIDLSEKRAVSGYVELLIPTASYVHLSTRVTGQELVYSPYDSATCFFNQTSIPQTLQLEAGLHRIPFSLELHRELPCSLIHRFGSIGYSVGAVALIGDLAIRAHIKFSVTKSQSKISTIYWGTTPDRKWRYELEVPKSINLGDLSVRLTLRLKSLSPVTPKTESNGCLLGCQLWEFASVSDPEKAETQHSQSMEPYTHLLTNPSNTWSNPLDLLLPISKHHSHVDTKCERICIKHLFHLTLAFNETADVHLDFPAIVCGEIPVAELCVRRDSANDTNEYVDEKLISSA</sequence>
<dbReference type="EMBL" id="JAEPRA010000002">
    <property type="protein sequence ID" value="KAG2187996.1"/>
    <property type="molecule type" value="Genomic_DNA"/>
</dbReference>
<gene>
    <name evidence="1" type="ORF">INT44_000746</name>
</gene>
<dbReference type="Proteomes" id="UP000612746">
    <property type="component" value="Unassembled WGS sequence"/>
</dbReference>
<evidence type="ECO:0008006" key="3">
    <source>
        <dbReference type="Google" id="ProtNLM"/>
    </source>
</evidence>
<keyword evidence="2" id="KW-1185">Reference proteome</keyword>
<organism evidence="1 2">
    <name type="scientific">Umbelopsis vinacea</name>
    <dbReference type="NCBI Taxonomy" id="44442"/>
    <lineage>
        <taxon>Eukaryota</taxon>
        <taxon>Fungi</taxon>
        <taxon>Fungi incertae sedis</taxon>
        <taxon>Mucoromycota</taxon>
        <taxon>Mucoromycotina</taxon>
        <taxon>Umbelopsidomycetes</taxon>
        <taxon>Umbelopsidales</taxon>
        <taxon>Umbelopsidaceae</taxon>
        <taxon>Umbelopsis</taxon>
    </lineage>
</organism>
<name>A0A8H7QAV2_9FUNG</name>
<accession>A0A8H7QAV2</accession>
<comment type="caution">
    <text evidence="1">The sequence shown here is derived from an EMBL/GenBank/DDBJ whole genome shotgun (WGS) entry which is preliminary data.</text>
</comment>
<dbReference type="AlphaFoldDB" id="A0A8H7QAV2"/>
<proteinExistence type="predicted"/>
<dbReference type="InterPro" id="IPR014752">
    <property type="entry name" value="Arrestin-like_C"/>
</dbReference>
<evidence type="ECO:0000313" key="2">
    <source>
        <dbReference type="Proteomes" id="UP000612746"/>
    </source>
</evidence>